<feature type="transmembrane region" description="Helical" evidence="1">
    <location>
        <begin position="82"/>
        <end position="104"/>
    </location>
</feature>
<keyword evidence="1" id="KW-1133">Transmembrane helix</keyword>
<dbReference type="RefSeq" id="WP_263822051.1">
    <property type="nucleotide sequence ID" value="NZ_JAOXHK010000007.1"/>
</dbReference>
<feature type="transmembrane region" description="Helical" evidence="1">
    <location>
        <begin position="168"/>
        <end position="188"/>
    </location>
</feature>
<comment type="caution">
    <text evidence="2">The sequence shown here is derived from an EMBL/GenBank/DDBJ whole genome shotgun (WGS) entry which is preliminary data.</text>
</comment>
<keyword evidence="1" id="KW-0812">Transmembrane</keyword>
<keyword evidence="3" id="KW-1185">Reference proteome</keyword>
<evidence type="ECO:0000313" key="3">
    <source>
        <dbReference type="Proteomes" id="UP001208245"/>
    </source>
</evidence>
<gene>
    <name evidence="2" type="ORF">OF376_03055</name>
</gene>
<evidence type="ECO:0000313" key="2">
    <source>
        <dbReference type="EMBL" id="MCV3728741.1"/>
    </source>
</evidence>
<evidence type="ECO:0000256" key="1">
    <source>
        <dbReference type="SAM" id="Phobius"/>
    </source>
</evidence>
<organism evidence="2 3">
    <name type="scientific">Ureaplasma miroungigenitalium</name>
    <dbReference type="NCBI Taxonomy" id="1042321"/>
    <lineage>
        <taxon>Bacteria</taxon>
        <taxon>Bacillati</taxon>
        <taxon>Mycoplasmatota</taxon>
        <taxon>Mycoplasmoidales</taxon>
        <taxon>Mycoplasmoidaceae</taxon>
        <taxon>Ureaplasma</taxon>
    </lineage>
</organism>
<accession>A0ABT3BND0</accession>
<dbReference type="Proteomes" id="UP001208245">
    <property type="component" value="Unassembled WGS sequence"/>
</dbReference>
<name>A0ABT3BND0_9BACT</name>
<protein>
    <submittedName>
        <fullName evidence="2">Uncharacterized protein</fullName>
    </submittedName>
</protein>
<dbReference type="EMBL" id="JAOXHL010000005">
    <property type="protein sequence ID" value="MCV3728741.1"/>
    <property type="molecule type" value="Genomic_DNA"/>
</dbReference>
<sequence length="347" mass="40402">MKTIIIMNRNYENQKEFSTKVVHDSGPFFDNERFLRLATQTFDSHVKRKSRLLHAFMNWWFFTTNHKLDPNLSRKKMSLGRLFLNLFFWACIIGLIACILAGVAKPIITASFISIKLAKSEYVGDLVINGHEIAKGLNKSGGLLNGDVSDQFKYIPQVWEYTFKDAKVIVPLVLTLFFFFFSFVYIYMMKKIRPNTNKLSVEGYLVAKMNLVNYFKNILKRKVKFTPGIKEYNHRLVFNMKPNYNLMRVMNYVYGGLTEMNLMMLCDFNDDQDQEIMDLQKTIKQDFDNLVLIVLSKEKTDALKSLHQDGRLGVDKINVLNQSPDMDQQAREDVVFNNENKTVNISI</sequence>
<reference evidence="2 3" key="1">
    <citation type="journal article" date="2020" name="Int. J. Syst. Evol. Microbiol.">
        <title>Ureaplasma miroungigenitalium sp. nov. isolated from northern elephant seals (Mirounga angustirostris) and Ureaplasma zalophigenitalium sp. nov. isolated from California sea lions (Zalophus californianus).</title>
        <authorList>
            <person name="Volokhov D.V."/>
            <person name="Gulland F.M."/>
            <person name="Gao Y."/>
            <person name="Chizhikov V.E."/>
        </authorList>
    </citation>
    <scope>NUCLEOTIDE SEQUENCE [LARGE SCALE GENOMIC DNA]</scope>
    <source>
        <strain evidence="2 3">ES3182-GEN</strain>
    </source>
</reference>
<proteinExistence type="predicted"/>
<keyword evidence="1" id="KW-0472">Membrane</keyword>